<protein>
    <submittedName>
        <fullName evidence="2">Uncharacterized protein</fullName>
    </submittedName>
</protein>
<dbReference type="PATRIC" id="fig|571915.4.peg.1758"/>
<organism evidence="2 3">
    <name type="scientific">Corynebacterium mustelae</name>
    <dbReference type="NCBI Taxonomy" id="571915"/>
    <lineage>
        <taxon>Bacteria</taxon>
        <taxon>Bacillati</taxon>
        <taxon>Actinomycetota</taxon>
        <taxon>Actinomycetes</taxon>
        <taxon>Mycobacteriales</taxon>
        <taxon>Corynebacteriaceae</taxon>
        <taxon>Corynebacterium</taxon>
    </lineage>
</organism>
<evidence type="ECO:0000256" key="1">
    <source>
        <dbReference type="SAM" id="Phobius"/>
    </source>
</evidence>
<gene>
    <name evidence="2" type="ORF">CMUST_08275</name>
</gene>
<keyword evidence="1" id="KW-0812">Transmembrane</keyword>
<keyword evidence="1" id="KW-1133">Transmembrane helix</keyword>
<feature type="transmembrane region" description="Helical" evidence="1">
    <location>
        <begin position="139"/>
        <end position="158"/>
    </location>
</feature>
<dbReference type="EMBL" id="CP011542">
    <property type="protein sequence ID" value="AKK05979.1"/>
    <property type="molecule type" value="Genomic_DNA"/>
</dbReference>
<name>A0A0G3GXS9_9CORY</name>
<reference evidence="3" key="2">
    <citation type="submission" date="2015-05" db="EMBL/GenBank/DDBJ databases">
        <title>Complete genome sequence of Corynebacterium mustelae DSM 45274, isolated from various tissues of a male ferret with lethal sepsis.</title>
        <authorList>
            <person name="Ruckert C."/>
            <person name="Albersmeier A."/>
            <person name="Winkler A."/>
            <person name="Tauch A."/>
        </authorList>
    </citation>
    <scope>NUCLEOTIDE SEQUENCE [LARGE SCALE GENOMIC DNA]</scope>
    <source>
        <strain evidence="3">DSM 45274</strain>
    </source>
</reference>
<dbReference type="OrthoDB" id="4412029at2"/>
<reference evidence="2 3" key="1">
    <citation type="journal article" date="2015" name="Genome Announc.">
        <title>Complete Genome Sequence of the Type Strain Corynebacterium mustelae DSM 45274, Isolated from Various Tissues of a Male Ferret with Lethal Sepsis.</title>
        <authorList>
            <person name="Ruckert C."/>
            <person name="Eimer J."/>
            <person name="Winkler A."/>
            <person name="Tauch A."/>
        </authorList>
    </citation>
    <scope>NUCLEOTIDE SEQUENCE [LARGE SCALE GENOMIC DNA]</scope>
    <source>
        <strain evidence="2 3">DSM 45274</strain>
    </source>
</reference>
<dbReference type="STRING" id="571915.CMUST_08275"/>
<evidence type="ECO:0000313" key="3">
    <source>
        <dbReference type="Proteomes" id="UP000035199"/>
    </source>
</evidence>
<keyword evidence="3" id="KW-1185">Reference proteome</keyword>
<proteinExistence type="predicted"/>
<accession>A0A0G3GXS9</accession>
<dbReference type="Pfam" id="PF20381">
    <property type="entry name" value="Rv1476"/>
    <property type="match status" value="1"/>
</dbReference>
<dbReference type="RefSeq" id="WP_052844597.1">
    <property type="nucleotide sequence ID" value="NZ_CP011542.1"/>
</dbReference>
<keyword evidence="1" id="KW-0472">Membrane</keyword>
<dbReference type="AlphaFoldDB" id="A0A0G3GXS9"/>
<dbReference type="InterPro" id="IPR046498">
    <property type="entry name" value="Rv1476-like"/>
</dbReference>
<dbReference type="Proteomes" id="UP000035199">
    <property type="component" value="Chromosome"/>
</dbReference>
<evidence type="ECO:0000313" key="2">
    <source>
        <dbReference type="EMBL" id="AKK05979.1"/>
    </source>
</evidence>
<dbReference type="KEGG" id="cmv:CMUST_08275"/>
<sequence>MVEEGNMVPENVDIADLSAQLAEDGVGLTEANPVLHSEMTSAISYAESIGVRDTGIVVLSDALRQPADHRDIAQALLDGSDLSLVIVQSPGGGAAVAHQFSRAELEAAEASLFSGVDLNAGLRLFFDDLATQAAPSTSFLVFLLVLFLVGVLAITVKVKP</sequence>